<protein>
    <submittedName>
        <fullName evidence="2">Uncharacterized protein</fullName>
    </submittedName>
</protein>
<dbReference type="AlphaFoldDB" id="A0A366LWG2"/>
<sequence length="101" mass="11764">MRHRLDHHHARRSTTNWARQFSGPRGPTSSRRHGPFGPPRLRQRPRTRGPLFLSERRLVPARRPAAADLSAHRPRPYHTSHQRQGMCWRHQVLPSGSAKYA</sequence>
<feature type="compositionally biased region" description="Basic residues" evidence="1">
    <location>
        <begin position="72"/>
        <end position="81"/>
    </location>
</feature>
<evidence type="ECO:0000313" key="2">
    <source>
        <dbReference type="EMBL" id="RBQ17709.1"/>
    </source>
</evidence>
<organism evidence="2 3">
    <name type="scientific">Spongiactinospora rosea</name>
    <dbReference type="NCBI Taxonomy" id="2248750"/>
    <lineage>
        <taxon>Bacteria</taxon>
        <taxon>Bacillati</taxon>
        <taxon>Actinomycetota</taxon>
        <taxon>Actinomycetes</taxon>
        <taxon>Streptosporangiales</taxon>
        <taxon>Streptosporangiaceae</taxon>
        <taxon>Spongiactinospora</taxon>
    </lineage>
</organism>
<evidence type="ECO:0000313" key="3">
    <source>
        <dbReference type="Proteomes" id="UP000253303"/>
    </source>
</evidence>
<name>A0A366LWG2_9ACTN</name>
<feature type="region of interest" description="Disordered" evidence="1">
    <location>
        <begin position="1"/>
        <end position="101"/>
    </location>
</feature>
<comment type="caution">
    <text evidence="2">The sequence shown here is derived from an EMBL/GenBank/DDBJ whole genome shotgun (WGS) entry which is preliminary data.</text>
</comment>
<reference evidence="2 3" key="1">
    <citation type="submission" date="2018-06" db="EMBL/GenBank/DDBJ databases">
        <title>Sphaerisporangium craniellae sp. nov., isolated from a marine sponge in the South China Sea.</title>
        <authorList>
            <person name="Li L."/>
        </authorList>
    </citation>
    <scope>NUCLEOTIDE SEQUENCE [LARGE SCALE GENOMIC DNA]</scope>
    <source>
        <strain evidence="2 3">LHW63015</strain>
    </source>
</reference>
<feature type="compositionally biased region" description="Basic residues" evidence="1">
    <location>
        <begin position="1"/>
        <end position="12"/>
    </location>
</feature>
<keyword evidence="3" id="KW-1185">Reference proteome</keyword>
<proteinExistence type="predicted"/>
<dbReference type="EMBL" id="QMEY01000010">
    <property type="protein sequence ID" value="RBQ17709.1"/>
    <property type="molecule type" value="Genomic_DNA"/>
</dbReference>
<accession>A0A366LWG2</accession>
<evidence type="ECO:0000256" key="1">
    <source>
        <dbReference type="SAM" id="MobiDB-lite"/>
    </source>
</evidence>
<dbReference type="Proteomes" id="UP000253303">
    <property type="component" value="Unassembled WGS sequence"/>
</dbReference>
<gene>
    <name evidence="2" type="ORF">DP939_22825</name>
</gene>